<evidence type="ECO:0000259" key="3">
    <source>
        <dbReference type="Pfam" id="PF13464"/>
    </source>
</evidence>
<dbReference type="RefSeq" id="WP_316435072.1">
    <property type="nucleotide sequence ID" value="NZ_CP053586.1"/>
</dbReference>
<dbReference type="InterPro" id="IPR025194">
    <property type="entry name" value="RodZ-like_C"/>
</dbReference>
<evidence type="ECO:0000256" key="1">
    <source>
        <dbReference type="SAM" id="MobiDB-lite"/>
    </source>
</evidence>
<dbReference type="InterPro" id="IPR001387">
    <property type="entry name" value="Cro/C1-type_HTH"/>
</dbReference>
<dbReference type="Gene3D" id="1.10.260.40">
    <property type="entry name" value="lambda repressor-like DNA-binding domains"/>
    <property type="match status" value="1"/>
</dbReference>
<protein>
    <submittedName>
        <fullName evidence="4">Helix-turn-helix domain-containing protein</fullName>
    </submittedName>
</protein>
<dbReference type="PANTHER" id="PTHR34475:SF1">
    <property type="entry name" value="CYTOSKELETON PROTEIN RODZ"/>
    <property type="match status" value="1"/>
</dbReference>
<feature type="compositionally biased region" description="Low complexity" evidence="1">
    <location>
        <begin position="195"/>
        <end position="243"/>
    </location>
</feature>
<dbReference type="PANTHER" id="PTHR34475">
    <property type="match status" value="1"/>
</dbReference>
<feature type="region of interest" description="Disordered" evidence="1">
    <location>
        <begin position="105"/>
        <end position="130"/>
    </location>
</feature>
<accession>A0AA96WL79</accession>
<feature type="domain" description="Cytoskeleton protein RodZ-like C-terminal" evidence="3">
    <location>
        <begin position="248"/>
        <end position="312"/>
    </location>
</feature>
<feature type="region of interest" description="Disordered" evidence="1">
    <location>
        <begin position="318"/>
        <end position="337"/>
    </location>
</feature>
<evidence type="ECO:0000256" key="2">
    <source>
        <dbReference type="SAM" id="Phobius"/>
    </source>
</evidence>
<reference evidence="4" key="1">
    <citation type="submission" date="2020-05" db="EMBL/GenBank/DDBJ databases">
        <authorList>
            <person name="Zhu T."/>
            <person name="Keshari N."/>
            <person name="Lu X."/>
        </authorList>
    </citation>
    <scope>NUCLEOTIDE SEQUENCE</scope>
    <source>
        <strain evidence="4">NK1-12</strain>
    </source>
</reference>
<keyword evidence="2" id="KW-0812">Transmembrane</keyword>
<gene>
    <name evidence="4" type="ORF">HJG54_11455</name>
</gene>
<name>A0AA96WL79_9CYAN</name>
<dbReference type="GO" id="GO:0003677">
    <property type="term" value="F:DNA binding"/>
    <property type="evidence" value="ECO:0007669"/>
    <property type="project" value="InterPro"/>
</dbReference>
<dbReference type="Pfam" id="PF13413">
    <property type="entry name" value="HTH_25"/>
    <property type="match status" value="1"/>
</dbReference>
<proteinExistence type="predicted"/>
<dbReference type="AlphaFoldDB" id="A0AA96WL79"/>
<keyword evidence="2" id="KW-1133">Transmembrane helix</keyword>
<feature type="region of interest" description="Disordered" evidence="1">
    <location>
        <begin position="162"/>
        <end position="244"/>
    </location>
</feature>
<dbReference type="InterPro" id="IPR010982">
    <property type="entry name" value="Lambda_DNA-bd_dom_sf"/>
</dbReference>
<evidence type="ECO:0000313" key="4">
    <source>
        <dbReference type="EMBL" id="WNZ23411.1"/>
    </source>
</evidence>
<feature type="transmembrane region" description="Helical" evidence="2">
    <location>
        <begin position="134"/>
        <end position="157"/>
    </location>
</feature>
<dbReference type="CDD" id="cd00093">
    <property type="entry name" value="HTH_XRE"/>
    <property type="match status" value="1"/>
</dbReference>
<dbReference type="Pfam" id="PF13464">
    <property type="entry name" value="RodZ_C"/>
    <property type="match status" value="1"/>
</dbReference>
<feature type="compositionally biased region" description="Pro residues" evidence="1">
    <location>
        <begin position="184"/>
        <end position="194"/>
    </location>
</feature>
<organism evidence="4">
    <name type="scientific">Leptolyngbya sp. NK1-12</name>
    <dbReference type="NCBI Taxonomy" id="2547451"/>
    <lineage>
        <taxon>Bacteria</taxon>
        <taxon>Bacillati</taxon>
        <taxon>Cyanobacteriota</taxon>
        <taxon>Cyanophyceae</taxon>
        <taxon>Leptolyngbyales</taxon>
        <taxon>Leptolyngbyaceae</taxon>
        <taxon>Leptolyngbya group</taxon>
        <taxon>Leptolyngbya</taxon>
    </lineage>
</organism>
<dbReference type="InterPro" id="IPR050400">
    <property type="entry name" value="Bact_Cytoskel_RodZ"/>
</dbReference>
<sequence length="337" mass="35158">MGTLDTVQQEQLRAIGSYLSQVRQEQERSLEDIAAKTYIPLRLLKAIEAGQDRPLPEPVFIQGFIRRYADALGLDGTDLSQRFPVHVTPLPVVTAVSSNQELQSVSEASYSHTQSEDEFRSVRSTRHSPRSTNFLPYIAAAALLGLGGIALAVVRAISSRQPDAPTRSAVVLPSQPPVNASPETPTPAASPSPTSPTAVSPAPTSPQAQSLPTASPSPNSSSLTTSSSPRAGSSSNPSSTNAPVNVKLNLTDESWVQVIVDGEVKAEAVLPRGTQQSWSGNREIVILAGNAGAVSVSHNGGTAQKMGALGDVTEKTFTAKSPTSGSAPSTNSTTSTN</sequence>
<keyword evidence="2" id="KW-0472">Membrane</keyword>
<feature type="compositionally biased region" description="Low complexity" evidence="1">
    <location>
        <begin position="321"/>
        <end position="337"/>
    </location>
</feature>
<dbReference type="EMBL" id="CP053586">
    <property type="protein sequence ID" value="WNZ23411.1"/>
    <property type="molecule type" value="Genomic_DNA"/>
</dbReference>